<name>A0A086CIS6_9CHRO</name>
<protein>
    <submittedName>
        <fullName evidence="1">Uncharacterized protein</fullName>
    </submittedName>
</protein>
<proteinExistence type="predicted"/>
<evidence type="ECO:0000313" key="2">
    <source>
        <dbReference type="Proteomes" id="UP000028922"/>
    </source>
</evidence>
<sequence length="52" mass="6320">MWKYSTDTLIINPQEIHVWKIDLSTSYLFVEFYLTMLNQEEKKNSSHPICKR</sequence>
<dbReference type="AlphaFoldDB" id="A0A086CIS6"/>
<reference evidence="1 2" key="1">
    <citation type="submission" date="2014-08" db="EMBL/GenBank/DDBJ databases">
        <title>Comparative genomics reveals surprising divergence of two closely related strains of uncultivated UCYN-A cyanobacteria.</title>
        <authorList>
            <person name="Bombar D."/>
            <person name="Heller P."/>
            <person name="Sanchez-Baracaldo P."/>
            <person name="Carter B.J."/>
            <person name="Zert J.P."/>
        </authorList>
    </citation>
    <scope>NUCLEOTIDE SEQUENCE [LARGE SCALE GENOMIC DNA]</scope>
</reference>
<dbReference type="EMBL" id="JPSP01000001">
    <property type="protein sequence ID" value="KFF42090.1"/>
    <property type="molecule type" value="Genomic_DNA"/>
</dbReference>
<evidence type="ECO:0000313" key="1">
    <source>
        <dbReference type="EMBL" id="KFF42090.1"/>
    </source>
</evidence>
<gene>
    <name evidence="1" type="ORF">ucyna2_00154</name>
</gene>
<comment type="caution">
    <text evidence="1">The sequence shown here is derived from an EMBL/GenBank/DDBJ whole genome shotgun (WGS) entry which is preliminary data.</text>
</comment>
<organism evidence="1 2">
    <name type="scientific">Candidatus Atelocyanobacterium thalassa isolate SIO64986</name>
    <dbReference type="NCBI Taxonomy" id="1527444"/>
    <lineage>
        <taxon>Bacteria</taxon>
        <taxon>Bacillati</taxon>
        <taxon>Cyanobacteriota</taxon>
        <taxon>Cyanophyceae</taxon>
        <taxon>Oscillatoriophycideae</taxon>
        <taxon>Chroococcales</taxon>
        <taxon>Aphanothecaceae</taxon>
        <taxon>Candidatus Atelocyanobacterium</taxon>
        <taxon>Candidatus Atelocyanobacterium thalassae</taxon>
    </lineage>
</organism>
<dbReference type="Proteomes" id="UP000028922">
    <property type="component" value="Unassembled WGS sequence"/>
</dbReference>
<accession>A0A086CIS6</accession>